<feature type="domain" description="UVR" evidence="2">
    <location>
        <begin position="7"/>
        <end position="42"/>
    </location>
</feature>
<feature type="coiled-coil region" evidence="1">
    <location>
        <begin position="10"/>
        <end position="49"/>
    </location>
</feature>
<comment type="caution">
    <text evidence="3">The sequence shown here is derived from an EMBL/GenBank/DDBJ whole genome shotgun (WGS) entry which is preliminary data.</text>
</comment>
<dbReference type="EMBL" id="AMCI01000795">
    <property type="protein sequence ID" value="EJX07768.1"/>
    <property type="molecule type" value="Genomic_DNA"/>
</dbReference>
<reference evidence="3" key="1">
    <citation type="journal article" date="2012" name="PLoS ONE">
        <title>Gene sets for utilization of primary and secondary nutrition supplies in the distal gut of endangered iberian lynx.</title>
        <authorList>
            <person name="Alcaide M."/>
            <person name="Messina E."/>
            <person name="Richter M."/>
            <person name="Bargiela R."/>
            <person name="Peplies J."/>
            <person name="Huws S.A."/>
            <person name="Newbold C.J."/>
            <person name="Golyshin P.N."/>
            <person name="Simon M.A."/>
            <person name="Lopez G."/>
            <person name="Yakimov M.M."/>
            <person name="Ferrer M."/>
        </authorList>
    </citation>
    <scope>NUCLEOTIDE SEQUENCE</scope>
</reference>
<dbReference type="InterPro" id="IPR036876">
    <property type="entry name" value="UVR_dom_sf"/>
</dbReference>
<gene>
    <name evidence="3" type="ORF">EVA_04121</name>
</gene>
<dbReference type="AlphaFoldDB" id="J9GXE9"/>
<dbReference type="SUPFAM" id="SSF46600">
    <property type="entry name" value="C-terminal UvrC-binding domain of UvrB"/>
    <property type="match status" value="1"/>
</dbReference>
<dbReference type="Gene3D" id="4.10.860.10">
    <property type="entry name" value="UVR domain"/>
    <property type="match status" value="1"/>
</dbReference>
<evidence type="ECO:0000259" key="2">
    <source>
        <dbReference type="PROSITE" id="PS50151"/>
    </source>
</evidence>
<protein>
    <submittedName>
        <fullName evidence="3">UvrABC system protein B</fullName>
    </submittedName>
</protein>
<keyword evidence="1" id="KW-0175">Coiled coil</keyword>
<sequence>MSPEQLKKSIERTRKLMQEAAKKLDFLEAVQYRDELLKMEDYLAELLKN</sequence>
<dbReference type="InterPro" id="IPR001943">
    <property type="entry name" value="UVR_dom"/>
</dbReference>
<accession>J9GXE9</accession>
<evidence type="ECO:0000256" key="1">
    <source>
        <dbReference type="SAM" id="Coils"/>
    </source>
</evidence>
<evidence type="ECO:0000313" key="3">
    <source>
        <dbReference type="EMBL" id="EJX07768.1"/>
    </source>
</evidence>
<dbReference type="PROSITE" id="PS50151">
    <property type="entry name" value="UVR"/>
    <property type="match status" value="1"/>
</dbReference>
<name>J9GXE9_9ZZZZ</name>
<dbReference type="Pfam" id="PF02151">
    <property type="entry name" value="UVR"/>
    <property type="match status" value="1"/>
</dbReference>
<proteinExistence type="predicted"/>
<organism evidence="3">
    <name type="scientific">gut metagenome</name>
    <dbReference type="NCBI Taxonomy" id="749906"/>
    <lineage>
        <taxon>unclassified sequences</taxon>
        <taxon>metagenomes</taxon>
        <taxon>organismal metagenomes</taxon>
    </lineage>
</organism>